<protein>
    <submittedName>
        <fullName evidence="1">Uncharacterized protein</fullName>
    </submittedName>
</protein>
<dbReference type="EMBL" id="QKYT01000137">
    <property type="protein sequence ID" value="RIA92003.1"/>
    <property type="molecule type" value="Genomic_DNA"/>
</dbReference>
<dbReference type="AlphaFoldDB" id="A0A397T1G2"/>
<evidence type="ECO:0000313" key="2">
    <source>
        <dbReference type="Proteomes" id="UP000265703"/>
    </source>
</evidence>
<accession>A0A397T1G2</accession>
<dbReference type="Proteomes" id="UP000265703">
    <property type="component" value="Unassembled WGS sequence"/>
</dbReference>
<sequence length="123" mass="13811">MYCVKNLIVIFGFLLTIFPYTFFSFPLSPTTTVSTGCTQFAKLPYSNPNTITTTDSNVYNLPCEGSAVNCLLIDNVEYNITYYVNDGECVNGISSIWFYVIAQCEGYIWGGATSYETKTCFVW</sequence>
<dbReference type="OrthoDB" id="2304996at2759"/>
<keyword evidence="2" id="KW-1185">Reference proteome</keyword>
<evidence type="ECO:0000313" key="1">
    <source>
        <dbReference type="EMBL" id="RIA92003.1"/>
    </source>
</evidence>
<reference evidence="1 2" key="1">
    <citation type="submission" date="2018-06" db="EMBL/GenBank/DDBJ databases">
        <title>Comparative genomics reveals the genomic features of Rhizophagus irregularis, R. cerebriforme, R. diaphanum and Gigaspora rosea, and their symbiotic lifestyle signature.</title>
        <authorList>
            <person name="Morin E."/>
            <person name="San Clemente H."/>
            <person name="Chen E.C.H."/>
            <person name="De La Providencia I."/>
            <person name="Hainaut M."/>
            <person name="Kuo A."/>
            <person name="Kohler A."/>
            <person name="Murat C."/>
            <person name="Tang N."/>
            <person name="Roy S."/>
            <person name="Loubradou J."/>
            <person name="Henrissat B."/>
            <person name="Grigoriev I.V."/>
            <person name="Corradi N."/>
            <person name="Roux C."/>
            <person name="Martin F.M."/>
        </authorList>
    </citation>
    <scope>NUCLEOTIDE SEQUENCE [LARGE SCALE GENOMIC DNA]</scope>
    <source>
        <strain evidence="1 2">DAOM 227022</strain>
    </source>
</reference>
<gene>
    <name evidence="1" type="ORF">C1645_766087</name>
</gene>
<proteinExistence type="predicted"/>
<name>A0A397T1G2_9GLOM</name>
<organism evidence="1 2">
    <name type="scientific">Glomus cerebriforme</name>
    <dbReference type="NCBI Taxonomy" id="658196"/>
    <lineage>
        <taxon>Eukaryota</taxon>
        <taxon>Fungi</taxon>
        <taxon>Fungi incertae sedis</taxon>
        <taxon>Mucoromycota</taxon>
        <taxon>Glomeromycotina</taxon>
        <taxon>Glomeromycetes</taxon>
        <taxon>Glomerales</taxon>
        <taxon>Glomeraceae</taxon>
        <taxon>Glomus</taxon>
    </lineage>
</organism>
<comment type="caution">
    <text evidence="1">The sequence shown here is derived from an EMBL/GenBank/DDBJ whole genome shotgun (WGS) entry which is preliminary data.</text>
</comment>